<feature type="transmembrane region" description="Helical" evidence="3">
    <location>
        <begin position="12"/>
        <end position="31"/>
    </location>
</feature>
<feature type="repeat" description="TPR" evidence="2">
    <location>
        <begin position="654"/>
        <end position="687"/>
    </location>
</feature>
<keyword evidence="3" id="KW-1133">Transmembrane helix</keyword>
<gene>
    <name evidence="6" type="ORF">BC643_0651</name>
</gene>
<dbReference type="InterPro" id="IPR036280">
    <property type="entry name" value="Multihaem_cyt_sf"/>
</dbReference>
<evidence type="ECO:0000256" key="1">
    <source>
        <dbReference type="ARBA" id="ARBA00022729"/>
    </source>
</evidence>
<evidence type="ECO:0000256" key="2">
    <source>
        <dbReference type="PROSITE-ProRule" id="PRU00339"/>
    </source>
</evidence>
<feature type="domain" description="Cytochrome c-552/4" evidence="5">
    <location>
        <begin position="181"/>
        <end position="222"/>
    </location>
</feature>
<dbReference type="InterPro" id="IPR010177">
    <property type="entry name" value="Paired_CXXCH_1"/>
</dbReference>
<keyword evidence="3" id="KW-0472">Membrane</keyword>
<dbReference type="SMART" id="SM00028">
    <property type="entry name" value="TPR"/>
    <property type="match status" value="4"/>
</dbReference>
<dbReference type="SUPFAM" id="SSF48695">
    <property type="entry name" value="Multiheme cytochromes"/>
    <property type="match status" value="1"/>
</dbReference>
<feature type="domain" description="Cytochrome c-552/4" evidence="5">
    <location>
        <begin position="51"/>
        <end position="76"/>
    </location>
</feature>
<dbReference type="Gene3D" id="1.10.1130.10">
    <property type="entry name" value="Flavocytochrome C3, Chain A"/>
    <property type="match status" value="2"/>
</dbReference>
<dbReference type="PANTHER" id="PTHR35038:SF8">
    <property type="entry name" value="C-TYPE POLYHEME CYTOCHROME OMCC"/>
    <property type="match status" value="1"/>
</dbReference>
<dbReference type="InterPro" id="IPR019734">
    <property type="entry name" value="TPR_rpt"/>
</dbReference>
<organism evidence="6 7">
    <name type="scientific">Mangrovibacterium diazotrophicum</name>
    <dbReference type="NCBI Taxonomy" id="1261403"/>
    <lineage>
        <taxon>Bacteria</taxon>
        <taxon>Pseudomonadati</taxon>
        <taxon>Bacteroidota</taxon>
        <taxon>Bacteroidia</taxon>
        <taxon>Marinilabiliales</taxon>
        <taxon>Prolixibacteraceae</taxon>
        <taxon>Mangrovibacterium</taxon>
    </lineage>
</organism>
<protein>
    <submittedName>
        <fullName evidence="6">Tfp pilus assembly protein PilF</fullName>
    </submittedName>
</protein>
<name>A0A419W4D5_9BACT</name>
<keyword evidence="3" id="KW-0812">Transmembrane</keyword>
<dbReference type="PANTHER" id="PTHR35038">
    <property type="entry name" value="DISSIMILATORY SULFITE REDUCTASE SIRA"/>
    <property type="match status" value="1"/>
</dbReference>
<dbReference type="Pfam" id="PF09699">
    <property type="entry name" value="Paired_CXXCH_1"/>
    <property type="match status" value="1"/>
</dbReference>
<proteinExistence type="predicted"/>
<keyword evidence="2" id="KW-0802">TPR repeat</keyword>
<dbReference type="PROSITE" id="PS50005">
    <property type="entry name" value="TPR"/>
    <property type="match status" value="1"/>
</dbReference>
<dbReference type="InterPro" id="IPR011990">
    <property type="entry name" value="TPR-like_helical_dom_sf"/>
</dbReference>
<feature type="domain" description="Doubled CXXCH motif" evidence="4">
    <location>
        <begin position="321"/>
        <end position="350"/>
    </location>
</feature>
<dbReference type="EMBL" id="RAPN01000001">
    <property type="protein sequence ID" value="RKD90314.1"/>
    <property type="molecule type" value="Genomic_DNA"/>
</dbReference>
<evidence type="ECO:0000259" key="5">
    <source>
        <dbReference type="Pfam" id="PF13435"/>
    </source>
</evidence>
<dbReference type="AlphaFoldDB" id="A0A419W4D5"/>
<dbReference type="RefSeq" id="WP_120271731.1">
    <property type="nucleotide sequence ID" value="NZ_RAPN01000001.1"/>
</dbReference>
<dbReference type="Pfam" id="PF13181">
    <property type="entry name" value="TPR_8"/>
    <property type="match status" value="1"/>
</dbReference>
<dbReference type="OrthoDB" id="9814800at2"/>
<dbReference type="InterPro" id="IPR051829">
    <property type="entry name" value="Multiheme_Cytochr_ET"/>
</dbReference>
<dbReference type="Proteomes" id="UP000283387">
    <property type="component" value="Unassembled WGS sequence"/>
</dbReference>
<evidence type="ECO:0000259" key="4">
    <source>
        <dbReference type="Pfam" id="PF09699"/>
    </source>
</evidence>
<evidence type="ECO:0000313" key="7">
    <source>
        <dbReference type="Proteomes" id="UP000283387"/>
    </source>
</evidence>
<reference evidence="6 7" key="1">
    <citation type="submission" date="2018-09" db="EMBL/GenBank/DDBJ databases">
        <title>Genomic Encyclopedia of Archaeal and Bacterial Type Strains, Phase II (KMG-II): from individual species to whole genera.</title>
        <authorList>
            <person name="Goeker M."/>
        </authorList>
    </citation>
    <scope>NUCLEOTIDE SEQUENCE [LARGE SCALE GENOMIC DNA]</scope>
    <source>
        <strain evidence="6 7">DSM 27148</strain>
    </source>
</reference>
<evidence type="ECO:0000313" key="6">
    <source>
        <dbReference type="EMBL" id="RKD90314.1"/>
    </source>
</evidence>
<comment type="caution">
    <text evidence="6">The sequence shown here is derived from an EMBL/GenBank/DDBJ whole genome shotgun (WGS) entry which is preliminary data.</text>
</comment>
<keyword evidence="7" id="KW-1185">Reference proteome</keyword>
<dbReference type="Pfam" id="PF13432">
    <property type="entry name" value="TPR_16"/>
    <property type="match status" value="1"/>
</dbReference>
<evidence type="ECO:0000256" key="3">
    <source>
        <dbReference type="SAM" id="Phobius"/>
    </source>
</evidence>
<sequence length="768" mass="88015">MDIKQTKKLIRILALVLVLLFPALMVLRFVLLKPDVELVDTTPRFVGAQNCKECHLNEYNDWKGSHHERAMDVANDSTVLGDFSDKTLEAQGHTYRMFRKEGKFFVLSDGEDGQMHDYEVKYVFGYTPLQQYLVEFDRGRLQTLPITWNTLDKVWYHMADSTYKDQVIDANNWLHWTNQAQNWNGMCAECHSTNLVKGYDAEKDSYHTTWSEINVSCEACHGPGSNHVQWAELPAYSREGFENFGLEVKTSNIDNAEYVNLCMRCHSRKSSLSDMDYSAKSIYDHSRVVLPDEPSWYVDGQIKDEDYVYASFMQSKMYQRGVKCNDCHNVHSGERLFDGNRLCLQCHQKDVYDTYSHHHHKSAGMPGKAVISESGVKFDVGSGTECINCHMHGRYYMGVDYRRDHSFRIPRPDLSIKNGTPNACNQCHVDQTNQWSDKYITEWFGSRRRFHYSQAFAAAKDGKTEAASELKEIAGNDLYPPNIRSLALQDLGAYYPDTMAGVVDNYLVNLDPSLRLVAMASLQQGTPENISRLIDGLTDDTKAVRTEAAANLLRIGSDQVPEKNKSSFNKALEEYKEVLLYSADFPTGKINMANFYYHQSQFAKAEQYYKAALEQDGEMYFVNLNLAYLYNQTRRNDLAEKHFRIYLEHQPDDAGATYALGLVLSELGRYDESLAVLLKASKIDPNYPRVNHNIAMLYDFMKDKSKAESYLLKEVDAVQDLNSRLELLQFYLTNSNMAKATTLGDEILKLYPDNEDVKQLMARLRGQS</sequence>
<dbReference type="Gene3D" id="1.25.40.10">
    <property type="entry name" value="Tetratricopeptide repeat domain"/>
    <property type="match status" value="1"/>
</dbReference>
<dbReference type="SUPFAM" id="SSF48452">
    <property type="entry name" value="TPR-like"/>
    <property type="match status" value="1"/>
</dbReference>
<dbReference type="Pfam" id="PF13435">
    <property type="entry name" value="Cytochrome_C554"/>
    <property type="match status" value="2"/>
</dbReference>
<dbReference type="InterPro" id="IPR023155">
    <property type="entry name" value="Cyt_c-552/4"/>
</dbReference>
<accession>A0A419W4D5</accession>
<keyword evidence="1" id="KW-0732">Signal</keyword>